<dbReference type="Proteomes" id="UP000325315">
    <property type="component" value="Unassembled WGS sequence"/>
</dbReference>
<keyword evidence="2" id="KW-1133">Transmembrane helix</keyword>
<feature type="transmembrane region" description="Helical" evidence="2">
    <location>
        <begin position="168"/>
        <end position="191"/>
    </location>
</feature>
<dbReference type="AlphaFoldDB" id="A0A5B6V9Z4"/>
<dbReference type="GO" id="GO:0009773">
    <property type="term" value="P:photosynthetic electron transport in photosystem I"/>
    <property type="evidence" value="ECO:0007669"/>
    <property type="project" value="InterPro"/>
</dbReference>
<keyword evidence="2" id="KW-0812">Transmembrane</keyword>
<dbReference type="OrthoDB" id="409644at2759"/>
<comment type="caution">
    <text evidence="3">The sequence shown here is derived from an EMBL/GenBank/DDBJ whole genome shotgun (WGS) entry which is preliminary data.</text>
</comment>
<keyword evidence="4" id="KW-1185">Reference proteome</keyword>
<evidence type="ECO:0000256" key="2">
    <source>
        <dbReference type="SAM" id="Phobius"/>
    </source>
</evidence>
<evidence type="ECO:0000313" key="4">
    <source>
        <dbReference type="Proteomes" id="UP000325315"/>
    </source>
</evidence>
<organism evidence="3 4">
    <name type="scientific">Gossypium australe</name>
    <dbReference type="NCBI Taxonomy" id="47621"/>
    <lineage>
        <taxon>Eukaryota</taxon>
        <taxon>Viridiplantae</taxon>
        <taxon>Streptophyta</taxon>
        <taxon>Embryophyta</taxon>
        <taxon>Tracheophyta</taxon>
        <taxon>Spermatophyta</taxon>
        <taxon>Magnoliopsida</taxon>
        <taxon>eudicotyledons</taxon>
        <taxon>Gunneridae</taxon>
        <taxon>Pentapetalae</taxon>
        <taxon>rosids</taxon>
        <taxon>malvids</taxon>
        <taxon>Malvales</taxon>
        <taxon>Malvaceae</taxon>
        <taxon>Malvoideae</taxon>
        <taxon>Gossypium</taxon>
    </lineage>
</organism>
<dbReference type="EMBL" id="SMMG02000007">
    <property type="protein sequence ID" value="KAA3466008.1"/>
    <property type="molecule type" value="Genomic_DNA"/>
</dbReference>
<protein>
    <submittedName>
        <fullName evidence="3">ARM repeat superfamily protein isoform 2</fullName>
    </submittedName>
</protein>
<dbReference type="GO" id="GO:0010598">
    <property type="term" value="C:NAD(P)H dehydrogenase complex (plastoquinone)"/>
    <property type="evidence" value="ECO:0007669"/>
    <property type="project" value="InterPro"/>
</dbReference>
<feature type="compositionally biased region" description="Basic residues" evidence="1">
    <location>
        <begin position="42"/>
        <end position="57"/>
    </location>
</feature>
<dbReference type="GO" id="GO:0009535">
    <property type="term" value="C:chloroplast thylakoid membrane"/>
    <property type="evidence" value="ECO:0007669"/>
    <property type="project" value="InterPro"/>
</dbReference>
<keyword evidence="2" id="KW-0472">Membrane</keyword>
<reference evidence="4" key="1">
    <citation type="journal article" date="2019" name="Plant Biotechnol. J.">
        <title>Genome sequencing of the Australian wild diploid species Gossypium australe highlights disease resistance and delayed gland morphogenesis.</title>
        <authorList>
            <person name="Cai Y."/>
            <person name="Cai X."/>
            <person name="Wang Q."/>
            <person name="Wang P."/>
            <person name="Zhang Y."/>
            <person name="Cai C."/>
            <person name="Xu Y."/>
            <person name="Wang K."/>
            <person name="Zhou Z."/>
            <person name="Wang C."/>
            <person name="Geng S."/>
            <person name="Li B."/>
            <person name="Dong Q."/>
            <person name="Hou Y."/>
            <person name="Wang H."/>
            <person name="Ai P."/>
            <person name="Liu Z."/>
            <person name="Yi F."/>
            <person name="Sun M."/>
            <person name="An G."/>
            <person name="Cheng J."/>
            <person name="Zhang Y."/>
            <person name="Shi Q."/>
            <person name="Xie Y."/>
            <person name="Shi X."/>
            <person name="Chang Y."/>
            <person name="Huang F."/>
            <person name="Chen Y."/>
            <person name="Hong S."/>
            <person name="Mi L."/>
            <person name="Sun Q."/>
            <person name="Zhang L."/>
            <person name="Zhou B."/>
            <person name="Peng R."/>
            <person name="Zhang X."/>
            <person name="Liu F."/>
        </authorList>
    </citation>
    <scope>NUCLEOTIDE SEQUENCE [LARGE SCALE GENOMIC DNA]</scope>
    <source>
        <strain evidence="4">cv. PA1801</strain>
    </source>
</reference>
<gene>
    <name evidence="3" type="ORF">EPI10_001135</name>
</gene>
<accession>A0A5B6V9Z4</accession>
<evidence type="ECO:0000313" key="3">
    <source>
        <dbReference type="EMBL" id="KAA3466008.1"/>
    </source>
</evidence>
<proteinExistence type="predicted"/>
<name>A0A5B6V9Z4_9ROSI</name>
<dbReference type="PANTHER" id="PTHR36340:SF1">
    <property type="entry name" value="NAD(P)H DEHYDROGENASE SUBUNIT CRR3, CHLOROPLASTIC-RELATED"/>
    <property type="match status" value="1"/>
</dbReference>
<feature type="compositionally biased region" description="Polar residues" evidence="1">
    <location>
        <begin position="27"/>
        <end position="41"/>
    </location>
</feature>
<dbReference type="PANTHER" id="PTHR36340">
    <property type="entry name" value="NAD(P)H DEHYDROGENASE SUBUNIT CRR3, CHLOROPLASTIC-RELATED"/>
    <property type="match status" value="1"/>
</dbReference>
<dbReference type="InterPro" id="IPR038931">
    <property type="entry name" value="CRR3"/>
</dbReference>
<sequence>MACFSCSCISIAMAKAVIHPPIASLTDKPSPQEAQTNSKPKTATRPRKRGQRLRQQKPHPPPSIVQIERAIGAGSFRDADSRHIFLHPPFEQRRKTIFDGLLPVTGGKFEGDIEKKLRETGEWIGTTTEATFRSSGTSFFSLFSFNRVQMTRMIDFVNGKIGCAGKTILLVVLQWILPIWTFSLLVASGVIKLPFSTPLIDDLIM</sequence>
<evidence type="ECO:0000256" key="1">
    <source>
        <dbReference type="SAM" id="MobiDB-lite"/>
    </source>
</evidence>
<feature type="region of interest" description="Disordered" evidence="1">
    <location>
        <begin position="23"/>
        <end position="63"/>
    </location>
</feature>